<name>A0A6P1VSE7_9BACT</name>
<dbReference type="RefSeq" id="WP_162386024.1">
    <property type="nucleotide sequence ID" value="NZ_CP045997.1"/>
</dbReference>
<keyword evidence="3" id="KW-1185">Reference proteome</keyword>
<evidence type="ECO:0000313" key="3">
    <source>
        <dbReference type="Proteomes" id="UP000464577"/>
    </source>
</evidence>
<evidence type="ECO:0000259" key="1">
    <source>
        <dbReference type="Pfam" id="PF05872"/>
    </source>
</evidence>
<feature type="domain" description="Helicase HerA-like C-terminal" evidence="1">
    <location>
        <begin position="1676"/>
        <end position="1783"/>
    </location>
</feature>
<dbReference type="InterPro" id="IPR008571">
    <property type="entry name" value="HerA-like"/>
</dbReference>
<dbReference type="PANTHER" id="PTHR42957:SF1">
    <property type="entry name" value="HELICASE MJ1565-RELATED"/>
    <property type="match status" value="1"/>
</dbReference>
<dbReference type="InterPro" id="IPR027417">
    <property type="entry name" value="P-loop_NTPase"/>
</dbReference>
<evidence type="ECO:0000313" key="2">
    <source>
        <dbReference type="EMBL" id="QHV95615.1"/>
    </source>
</evidence>
<gene>
    <name evidence="2" type="ORF">GJR95_11630</name>
</gene>
<dbReference type="Pfam" id="PF05872">
    <property type="entry name" value="HerA_C"/>
    <property type="match status" value="1"/>
</dbReference>
<dbReference type="EMBL" id="CP045997">
    <property type="protein sequence ID" value="QHV95615.1"/>
    <property type="molecule type" value="Genomic_DNA"/>
</dbReference>
<protein>
    <submittedName>
        <fullName evidence="2">DUF853 family protein</fullName>
    </submittedName>
</protein>
<dbReference type="Gene3D" id="3.40.50.300">
    <property type="entry name" value="P-loop containing nucleotide triphosphate hydrolases"/>
    <property type="match status" value="1"/>
</dbReference>
<organism evidence="2 3">
    <name type="scientific">Spirosoma endbachense</name>
    <dbReference type="NCBI Taxonomy" id="2666025"/>
    <lineage>
        <taxon>Bacteria</taxon>
        <taxon>Pseudomonadati</taxon>
        <taxon>Bacteroidota</taxon>
        <taxon>Cytophagia</taxon>
        <taxon>Cytophagales</taxon>
        <taxon>Cytophagaceae</taxon>
        <taxon>Spirosoma</taxon>
    </lineage>
</organism>
<sequence>MTYAQYITDIIYDLFIDELQVAEPGHCMKLSGVADNVLEELTRRFRTDVPTLDTFLLDASRNKAPYITATKLIELRNREERPILVLCPSTLRTAAEDSFGNATFRELPIDSAEWHLLFRLRDQLTPAVRTAFELLWEQTHGTHTPGQLNTYLIDLLEQGQPIDQFGNLLFHLDLLPDRTLANDLAQLKNRLVYNLQCTQTMTAFNLPVYDRVKQLPVTDQTLQRSIAQFLNQNAHLRTPAEIGRQIYEQEPTLNFSHWTINELQQQRQVQVRVLALMPIRGSKGQLREDKNGDYVLLCPPDQKADVTLKFTTVPVPRKEPELAQFQVMLMRHAGAGEYEWVADMGRFACSRTNRDYQTRKLTLNPSVIDPEDNYFFRVVAFDKNNLQLNTNDPFSDRTLQAEWETEQQRCVQAGIQPDKSQFLGKFISDSPSFLFTVDQEEGGEDRTGRDRKDRLSNMVQAYFDYRLRLLRAREIPTLLDRDDADWRWTESNKQTQTNVFIARYVDARFSYQVEMSVKLRQIEVEILANPKQLGTCQVQLTGSEALERGSVTLGAGVLSDHPLLTHFIALRTQLFAVIQQELSTGDGVWETFELYRHRELAAAYVAEYRHVLATLQQQLQQAATLPDDQRRELFDLTYALQHLDIIQLQATVLRQETVPACLIPPLHPLRMGWWLQLLDQFDTWEGQTLDQSSRLAYWNDAVEDLFFGSLFPTNQPLVLAGFDNQYSHEYIGELTYGWGLYLRSVPVERDLESMASRNRLLLQSIQRLFNITGRKQTENDVDKQVVLHHLKNYIQLHPYTEQLNINLFNAGEGQVFAQVLVELEKNVQFKGLRYEFRFFYSTAQGRADRLVRHGEGIIRLLNPDANVSEEAESFTRITGDRLHPRLRVSTNRLEDYLAQPNAYDAHLSFLISPFPLRTFISQPPAESQSYYLNGLLIEPQIDVHVSHETTTYSWARFITNANGRVSGHLATDMAGSLDTLNWLVSYYLSTGAGDSSLPATQLTLSNQDQVLLNLVHRTSDWVITFDHHLGPELYDLPKEGDQVPFLLDYIPGERLLGMNTYLTTKPNEEVEHLITPQLLRFGLPLADVGQLATELLDDLRTISGTIVLQLNSNPNRVLETIGIGLTKRFLARKGVLDSQILVPIDLHQYLFTDKTISESKSRADLMLVQLLPSEQRIHVQVIEIKARTTGLTSDEQTELMLEMTEQMDNTVRVWAGQFGSNTERFDRDLKQKEMADMLSFYLRRAHRYGLLNEVERLWGLQFLNALPVDYTFTFERKGLIFDFGSSDAFQLLQTDDDLTFFLIGQAGIRDLFDSQSAVNTRRSDKSTDDVAEHFTRRTRRAYTIGDNPIPVRLTSSVPVAPTQLTTAPSSESPGETLLLPSSSEQIIDGQLSREEPPVYDTVTATEAPKLPAPPAFDLLIGDDEPGGQYGILGQTSSRKTVAMSLSNTNTISLFGVQGAGKSYTLGVIAEMVLKQMQGINALTQPLAGVIFHYSESQDYAPEFTAMNLPNTRESELQKLKSVYGATADHIDDIILLVPQAKLEERQAEYPNLTVLPLTFSSKELSIKDWLFLMGASDNQSLYMKQINNLMRMIRQNISLGLLEDTIASTTLLNDSQKEQARSRLMLAHEYINDSNRLGQLVKPGRLLIVDLRDELILQDEALGLFVIMLNIFANVKGDDGQPFNKFIVFDEAHKYMNNRQLTQNIVTAIREMRHKGVSLLIASQDPPSLPNEIIELSSILVMHEFRAPQWLKHVQRSLEPTAHLTAKELSSLNAGEAFVWAAKANSKAITQQPVKITIRPRATKHGGATIKAGTH</sequence>
<dbReference type="InterPro" id="IPR033186">
    <property type="entry name" value="HerA_C"/>
</dbReference>
<dbReference type="Proteomes" id="UP000464577">
    <property type="component" value="Chromosome"/>
</dbReference>
<dbReference type="KEGG" id="senf:GJR95_11630"/>
<reference evidence="2 3" key="1">
    <citation type="submission" date="2019-11" db="EMBL/GenBank/DDBJ databases">
        <title>Spirosoma endbachense sp. nov., isolated from a natural salt meadow.</title>
        <authorList>
            <person name="Rojas J."/>
            <person name="Ambika Manirajan B."/>
            <person name="Ratering S."/>
            <person name="Suarez C."/>
            <person name="Geissler-Plaum R."/>
            <person name="Schnell S."/>
        </authorList>
    </citation>
    <scope>NUCLEOTIDE SEQUENCE [LARGE SCALE GENOMIC DNA]</scope>
    <source>
        <strain evidence="2 3">I-24</strain>
    </source>
</reference>
<dbReference type="SUPFAM" id="SSF52540">
    <property type="entry name" value="P-loop containing nucleoside triphosphate hydrolases"/>
    <property type="match status" value="1"/>
</dbReference>
<dbReference type="NCBIfam" id="NF047742">
    <property type="entry name" value="antiphage_MADS8"/>
    <property type="match status" value="1"/>
</dbReference>
<dbReference type="PANTHER" id="PTHR42957">
    <property type="entry name" value="HELICASE MJ1565-RELATED"/>
    <property type="match status" value="1"/>
</dbReference>
<accession>A0A6P1VSE7</accession>
<proteinExistence type="predicted"/>